<comment type="similarity">
    <text evidence="1">Belongs to the UDP-glycosyltransferase family.</text>
</comment>
<dbReference type="Proteomes" id="UP000631114">
    <property type="component" value="Unassembled WGS sequence"/>
</dbReference>
<dbReference type="PANTHER" id="PTHR11926">
    <property type="entry name" value="GLUCOSYL/GLUCURONOSYL TRANSFERASES"/>
    <property type="match status" value="1"/>
</dbReference>
<dbReference type="EMBL" id="JADFTS010000004">
    <property type="protein sequence ID" value="KAF9609164.1"/>
    <property type="molecule type" value="Genomic_DNA"/>
</dbReference>
<gene>
    <name evidence="4" type="ORF">IFM89_013554</name>
</gene>
<sequence length="439" mass="48932">MGSASDVTKPHAVCIPYPAQGHINPMLKLAKLLYQKGFHITFVNTEYNHRRLLKSRGPDSLNGLPDFQFKTIPDGLPPTDTDTTQDIPSLCESTRKNCAVPLSNLVTELNNTSISNAPPVSCIVSDGTMSFTLKVSQDLSIPLVFFWTLGAFGWTDPNDFMINYVIGETERSYKASAVILNTFDVFEQEVLDAIKYELTPPLPPIYSIGPLHLLLKPVSESALESTGSNLREEKTESLEWLNSKEPNSVVYVNFGSITVMTSHQLIEFAWGLANSKHSFLWVIRPDIVIGDSAILPPEFITETKERSLLVSWCPQEQVLNHPSIGGFLTHCGWNSILESVCAGVAMICWPFFAEQQTNCRYLCSKWGIGMEIDNNVKRDEIESLVRELMQGDKGMEMKLKAIEWKKSAEEATARGRSSHLNLDKLIDQMLLSSTANISV</sequence>
<evidence type="ECO:0000313" key="4">
    <source>
        <dbReference type="EMBL" id="KAF9609164.1"/>
    </source>
</evidence>
<dbReference type="GO" id="GO:0080044">
    <property type="term" value="F:quercetin 7-O-glucosyltransferase activity"/>
    <property type="evidence" value="ECO:0007669"/>
    <property type="project" value="TreeGrafter"/>
</dbReference>
<evidence type="ECO:0000259" key="3">
    <source>
        <dbReference type="Pfam" id="PF26168"/>
    </source>
</evidence>
<dbReference type="Pfam" id="PF00201">
    <property type="entry name" value="UDPGT"/>
    <property type="match status" value="1"/>
</dbReference>
<organism evidence="4 5">
    <name type="scientific">Coptis chinensis</name>
    <dbReference type="NCBI Taxonomy" id="261450"/>
    <lineage>
        <taxon>Eukaryota</taxon>
        <taxon>Viridiplantae</taxon>
        <taxon>Streptophyta</taxon>
        <taxon>Embryophyta</taxon>
        <taxon>Tracheophyta</taxon>
        <taxon>Spermatophyta</taxon>
        <taxon>Magnoliopsida</taxon>
        <taxon>Ranunculales</taxon>
        <taxon>Ranunculaceae</taxon>
        <taxon>Coptidoideae</taxon>
        <taxon>Coptis</taxon>
    </lineage>
</organism>
<dbReference type="OrthoDB" id="5835829at2759"/>
<dbReference type="PANTHER" id="PTHR11926:SF774">
    <property type="entry name" value="UDP-GLYCOSYLTRANSFERASE 85A1-RELATED"/>
    <property type="match status" value="1"/>
</dbReference>
<evidence type="ECO:0000313" key="5">
    <source>
        <dbReference type="Proteomes" id="UP000631114"/>
    </source>
</evidence>
<name>A0A835I245_9MAGN</name>
<evidence type="ECO:0000256" key="2">
    <source>
        <dbReference type="ARBA" id="ARBA00022679"/>
    </source>
</evidence>
<reference evidence="4 5" key="1">
    <citation type="submission" date="2020-10" db="EMBL/GenBank/DDBJ databases">
        <title>The Coptis chinensis genome and diversification of protoberbering-type alkaloids.</title>
        <authorList>
            <person name="Wang B."/>
            <person name="Shu S."/>
            <person name="Song C."/>
            <person name="Liu Y."/>
        </authorList>
    </citation>
    <scope>NUCLEOTIDE SEQUENCE [LARGE SCALE GENOMIC DNA]</scope>
    <source>
        <strain evidence="4">HL-2020</strain>
        <tissue evidence="4">Leaf</tissue>
    </source>
</reference>
<dbReference type="GO" id="GO:0080043">
    <property type="term" value="F:quercetin 3-O-glucosyltransferase activity"/>
    <property type="evidence" value="ECO:0007669"/>
    <property type="project" value="TreeGrafter"/>
</dbReference>
<dbReference type="Pfam" id="PF26168">
    <property type="entry name" value="Glyco_transf_N"/>
    <property type="match status" value="1"/>
</dbReference>
<evidence type="ECO:0000256" key="1">
    <source>
        <dbReference type="ARBA" id="ARBA00009995"/>
    </source>
</evidence>
<dbReference type="InterPro" id="IPR002213">
    <property type="entry name" value="UDP_glucos_trans"/>
</dbReference>
<comment type="caution">
    <text evidence="4">The sequence shown here is derived from an EMBL/GenBank/DDBJ whole genome shotgun (WGS) entry which is preliminary data.</text>
</comment>
<proteinExistence type="inferred from homology"/>
<keyword evidence="2" id="KW-0808">Transferase</keyword>
<dbReference type="SUPFAM" id="SSF53756">
    <property type="entry name" value="UDP-Glycosyltransferase/glycogen phosphorylase"/>
    <property type="match status" value="1"/>
</dbReference>
<accession>A0A835I245</accession>
<dbReference type="Gene3D" id="3.40.50.2000">
    <property type="entry name" value="Glycogen Phosphorylase B"/>
    <property type="match status" value="2"/>
</dbReference>
<dbReference type="FunFam" id="3.40.50.2000:FF:000027">
    <property type="entry name" value="Glycosyltransferase"/>
    <property type="match status" value="1"/>
</dbReference>
<feature type="domain" description="Glycosyltransferase N-terminal" evidence="3">
    <location>
        <begin position="13"/>
        <end position="111"/>
    </location>
</feature>
<dbReference type="InterPro" id="IPR058980">
    <property type="entry name" value="Glyco_transf_N"/>
</dbReference>
<keyword evidence="5" id="KW-1185">Reference proteome</keyword>
<protein>
    <recommendedName>
        <fullName evidence="3">Glycosyltransferase N-terminal domain-containing protein</fullName>
    </recommendedName>
</protein>
<dbReference type="AlphaFoldDB" id="A0A835I245"/>
<dbReference type="CDD" id="cd03784">
    <property type="entry name" value="GT1_Gtf-like"/>
    <property type="match status" value="1"/>
</dbReference>